<dbReference type="AlphaFoldDB" id="A0AAD0L4P6"/>
<proteinExistence type="predicted"/>
<dbReference type="PANTHER" id="PTHR33498:SF1">
    <property type="entry name" value="TRANSPOSASE FOR INSERTION SEQUENCE ELEMENT IS1557"/>
    <property type="match status" value="1"/>
</dbReference>
<evidence type="ECO:0000313" key="3">
    <source>
        <dbReference type="Proteomes" id="UP000250153"/>
    </source>
</evidence>
<accession>A0AAD0L4P6</accession>
<evidence type="ECO:0000313" key="2">
    <source>
        <dbReference type="EMBL" id="AWZ39339.1"/>
    </source>
</evidence>
<dbReference type="InterPro" id="IPR002560">
    <property type="entry name" value="Transposase_DDE"/>
</dbReference>
<name>A0AAD0L4P6_9LACO</name>
<dbReference type="InterPro" id="IPR047951">
    <property type="entry name" value="Transpos_ISL3"/>
</dbReference>
<dbReference type="RefSeq" id="WP_112286497.1">
    <property type="nucleotide sequence ID" value="NZ_CP023565.1"/>
</dbReference>
<dbReference type="GeneID" id="97008181"/>
<gene>
    <name evidence="2" type="ORF">CPS94_10625</name>
</gene>
<evidence type="ECO:0000259" key="1">
    <source>
        <dbReference type="Pfam" id="PF01610"/>
    </source>
</evidence>
<dbReference type="PANTHER" id="PTHR33498">
    <property type="entry name" value="TRANSPOSASE FOR INSERTION SEQUENCE ELEMENT IS1557"/>
    <property type="match status" value="1"/>
</dbReference>
<dbReference type="Proteomes" id="UP000250153">
    <property type="component" value="Chromosome"/>
</dbReference>
<protein>
    <recommendedName>
        <fullName evidence="1">Transposase IS204/IS1001/IS1096/IS1165 DDE domain-containing protein</fullName>
    </recommendedName>
</protein>
<dbReference type="EMBL" id="CP023565">
    <property type="protein sequence ID" value="AWZ39339.1"/>
    <property type="molecule type" value="Genomic_DNA"/>
</dbReference>
<organism evidence="2 3">
    <name type="scientific">Ligilactobacillus murinus</name>
    <dbReference type="NCBI Taxonomy" id="1622"/>
    <lineage>
        <taxon>Bacteria</taxon>
        <taxon>Bacillati</taxon>
        <taxon>Bacillota</taxon>
        <taxon>Bacilli</taxon>
        <taxon>Lactobacillales</taxon>
        <taxon>Lactobacillaceae</taxon>
        <taxon>Ligilactobacillus</taxon>
    </lineage>
</organism>
<dbReference type="Pfam" id="PF01610">
    <property type="entry name" value="DDE_Tnp_ISL3"/>
    <property type="match status" value="1"/>
</dbReference>
<dbReference type="KEGG" id="lmur:CPS94_10625"/>
<reference evidence="2 3" key="1">
    <citation type="submission" date="2017-09" db="EMBL/GenBank/DDBJ databases">
        <title>Predominant Lactobacillus spp. isolated from feces of mice subjected to short-term calorie restriction.</title>
        <authorList>
            <person name="Zhang C."/>
            <person name="Zhao L."/>
            <person name="Pan F."/>
        </authorList>
    </citation>
    <scope>NUCLEOTIDE SEQUENCE [LARGE SCALE GENOMIC DNA]</scope>
    <source>
        <strain evidence="2 3">CR147</strain>
    </source>
</reference>
<feature type="domain" description="Transposase IS204/IS1001/IS1096/IS1165 DDE" evidence="1">
    <location>
        <begin position="2"/>
        <end position="67"/>
    </location>
</feature>
<sequence length="96" mass="11794">MKRLFPNAKIIIDRSHIVQMLNRAVNSMRTDLINRFDHSSKNYRLFKRNWKLFLKRYDDLNCTHQFYERSQRKWVTSERLVAQGLQLADQNFRKAY</sequence>